<dbReference type="Proteomes" id="UP000530670">
    <property type="component" value="Unassembled WGS sequence"/>
</dbReference>
<dbReference type="SUPFAM" id="SSF51735">
    <property type="entry name" value="NAD(P)-binding Rossmann-fold domains"/>
    <property type="match status" value="1"/>
</dbReference>
<dbReference type="EMBL" id="JAAQRI010000611">
    <property type="protein sequence ID" value="KAF5611340.1"/>
    <property type="molecule type" value="Genomic_DNA"/>
</dbReference>
<organism evidence="3 4">
    <name type="scientific">Fusarium tjaetaba</name>
    <dbReference type="NCBI Taxonomy" id="1567544"/>
    <lineage>
        <taxon>Eukaryota</taxon>
        <taxon>Fungi</taxon>
        <taxon>Dikarya</taxon>
        <taxon>Ascomycota</taxon>
        <taxon>Pezizomycotina</taxon>
        <taxon>Sordariomycetes</taxon>
        <taxon>Hypocreomycetidae</taxon>
        <taxon>Hypocreales</taxon>
        <taxon>Nectriaceae</taxon>
        <taxon>Fusarium</taxon>
        <taxon>Fusarium fujikuroi species complex</taxon>
    </lineage>
</organism>
<dbReference type="PANTHER" id="PTHR44169">
    <property type="entry name" value="NADPH-DEPENDENT 1-ACYLDIHYDROXYACETONE PHOSPHATE REDUCTASE"/>
    <property type="match status" value="1"/>
</dbReference>
<dbReference type="Pfam" id="PF00106">
    <property type="entry name" value="adh_short"/>
    <property type="match status" value="1"/>
</dbReference>
<dbReference type="PANTHER" id="PTHR44169:SF6">
    <property type="entry name" value="NADPH-DEPENDENT 1-ACYLDIHYDROXYACETONE PHOSPHATE REDUCTASE"/>
    <property type="match status" value="1"/>
</dbReference>
<dbReference type="AlphaFoldDB" id="A0A8H5Q9G2"/>
<name>A0A8H5Q9G2_9HYPO</name>
<dbReference type="InterPro" id="IPR002347">
    <property type="entry name" value="SDR_fam"/>
</dbReference>
<keyword evidence="4" id="KW-1185">Reference proteome</keyword>
<dbReference type="RefSeq" id="XP_037198788.1">
    <property type="nucleotide sequence ID" value="XM_037347414.1"/>
</dbReference>
<dbReference type="GO" id="GO:0004806">
    <property type="term" value="F:triacylglycerol lipase activity"/>
    <property type="evidence" value="ECO:0007669"/>
    <property type="project" value="TreeGrafter"/>
</dbReference>
<dbReference type="GeneID" id="59299684"/>
<proteinExistence type="inferred from homology"/>
<keyword evidence="2" id="KW-0560">Oxidoreductase</keyword>
<dbReference type="OrthoDB" id="2102561at2759"/>
<dbReference type="GO" id="GO:0019433">
    <property type="term" value="P:triglyceride catabolic process"/>
    <property type="evidence" value="ECO:0007669"/>
    <property type="project" value="TreeGrafter"/>
</dbReference>
<evidence type="ECO:0000256" key="1">
    <source>
        <dbReference type="ARBA" id="ARBA00006484"/>
    </source>
</evidence>
<dbReference type="GO" id="GO:0005811">
    <property type="term" value="C:lipid droplet"/>
    <property type="evidence" value="ECO:0007669"/>
    <property type="project" value="TreeGrafter"/>
</dbReference>
<protein>
    <submittedName>
        <fullName evidence="3">1-acyldihydroxyacetone-phosphate reductase</fullName>
    </submittedName>
</protein>
<dbReference type="GO" id="GO:0006654">
    <property type="term" value="P:phosphatidic acid biosynthetic process"/>
    <property type="evidence" value="ECO:0007669"/>
    <property type="project" value="TreeGrafter"/>
</dbReference>
<comment type="similarity">
    <text evidence="1">Belongs to the short-chain dehydrogenases/reductases (SDR) family.</text>
</comment>
<evidence type="ECO:0000313" key="3">
    <source>
        <dbReference type="EMBL" id="KAF5611340.1"/>
    </source>
</evidence>
<accession>A0A8H5Q9G2</accession>
<evidence type="ECO:0000313" key="4">
    <source>
        <dbReference type="Proteomes" id="UP000530670"/>
    </source>
</evidence>
<dbReference type="GO" id="GO:0005783">
    <property type="term" value="C:endoplasmic reticulum"/>
    <property type="evidence" value="ECO:0007669"/>
    <property type="project" value="TreeGrafter"/>
</dbReference>
<dbReference type="Gene3D" id="3.40.50.720">
    <property type="entry name" value="NAD(P)-binding Rossmann-like Domain"/>
    <property type="match status" value="2"/>
</dbReference>
<dbReference type="GO" id="GO:0000140">
    <property type="term" value="F:acylglycerone-phosphate reductase (NADP+) activity"/>
    <property type="evidence" value="ECO:0007669"/>
    <property type="project" value="TreeGrafter"/>
</dbReference>
<evidence type="ECO:0000256" key="2">
    <source>
        <dbReference type="ARBA" id="ARBA00023002"/>
    </source>
</evidence>
<sequence>MKKTVLITGCSAGGLGYALAEEFHKLGYHVIATARDTTKIGPLANKHDVDVFPLDVTLPESISDLHAKMQAKGIRLDILVNNAGCATFNPLVHADIGNAKAFSKAAMTFISETLKIELEPLGVRVVTAMVGAINTEIYDGCDVALPNDSWYKPIESIIQRQARGEMQLPNNEAVEVTAASIKQRLICTSKGT</sequence>
<reference evidence="3 4" key="1">
    <citation type="submission" date="2020-05" db="EMBL/GenBank/DDBJ databases">
        <title>Identification and distribution of gene clusters putatively required for synthesis of sphingolipid metabolism inhibitors in phylogenetically diverse species of the filamentous fungus Fusarium.</title>
        <authorList>
            <person name="Kim H.-S."/>
            <person name="Busman M."/>
            <person name="Brown D.W."/>
            <person name="Divon H."/>
            <person name="Uhlig S."/>
            <person name="Proctor R.H."/>
        </authorList>
    </citation>
    <scope>NUCLEOTIDE SEQUENCE [LARGE SCALE GENOMIC DNA]</scope>
    <source>
        <strain evidence="3 4">NRRL 66243</strain>
    </source>
</reference>
<comment type="caution">
    <text evidence="3">The sequence shown here is derived from an EMBL/GenBank/DDBJ whole genome shotgun (WGS) entry which is preliminary data.</text>
</comment>
<dbReference type="InterPro" id="IPR036291">
    <property type="entry name" value="NAD(P)-bd_dom_sf"/>
</dbReference>
<gene>
    <name evidence="3" type="ORF">FTJAE_14203</name>
</gene>